<name>A0ACC3CIC1_PYRYE</name>
<gene>
    <name evidence="1" type="ORF">I4F81_012382</name>
</gene>
<sequence length="483" mass="48326">MGGDWEEEVPAWWSEGGGDDALYAPAAAAAAASAAAAPAADAAGCRAEWLDPPVGDAADAGCVKGDGPVRYMLADDMLHVLAAADGGATAVNVASLMVEWSSGMLVDGPALLLIGCPSHDAVGPAANCATTCLTRVDASRPAAPVVTSTVQVVGQVVGARSDGGGDARLTIVSPLDAPLHALPDYNGRHNLRAAGRVAHLRAAAAAASPDDWLPTYTCTTPDAGRGVPTVTSGPLVAATRTYYQPEAYAGCTLTTVLSLPIAEPADDDDRKGAVGRGDPARRAFAVVSGGHGGDFAVASTATTWACTLTLAPNRVGGGSAAAAAATTDVHVFDTTDGGGRYVASATVPGQAVSHWGVSADPTAVLFDPARRLVIAPLVGGHRRPFVDPTSAVALRVGVAVASQDGGGLDGDRAAGGLSAVAGLAGGTAARSDGMRTEPIGHALAMGVGGRYLWTLAHGEVEVRDLDGEPAFHVTCRTELMLGN</sequence>
<proteinExistence type="predicted"/>
<keyword evidence="2" id="KW-1185">Reference proteome</keyword>
<evidence type="ECO:0000313" key="1">
    <source>
        <dbReference type="EMBL" id="KAK1869917.1"/>
    </source>
</evidence>
<comment type="caution">
    <text evidence="1">The sequence shown here is derived from an EMBL/GenBank/DDBJ whole genome shotgun (WGS) entry which is preliminary data.</text>
</comment>
<dbReference type="EMBL" id="CM020620">
    <property type="protein sequence ID" value="KAK1869917.1"/>
    <property type="molecule type" value="Genomic_DNA"/>
</dbReference>
<dbReference type="Proteomes" id="UP000798662">
    <property type="component" value="Chromosome 3"/>
</dbReference>
<evidence type="ECO:0000313" key="2">
    <source>
        <dbReference type="Proteomes" id="UP000798662"/>
    </source>
</evidence>
<reference evidence="1" key="1">
    <citation type="submission" date="2019-11" db="EMBL/GenBank/DDBJ databases">
        <title>Nori genome reveals adaptations in red seaweeds to the harsh intertidal environment.</title>
        <authorList>
            <person name="Wang D."/>
            <person name="Mao Y."/>
        </authorList>
    </citation>
    <scope>NUCLEOTIDE SEQUENCE</scope>
    <source>
        <tissue evidence="1">Gametophyte</tissue>
    </source>
</reference>
<protein>
    <submittedName>
        <fullName evidence="1">Uncharacterized protein</fullName>
    </submittedName>
</protein>
<accession>A0ACC3CIC1</accession>
<organism evidence="1 2">
    <name type="scientific">Pyropia yezoensis</name>
    <name type="common">Susabi-nori</name>
    <name type="synonym">Porphyra yezoensis</name>
    <dbReference type="NCBI Taxonomy" id="2788"/>
    <lineage>
        <taxon>Eukaryota</taxon>
        <taxon>Rhodophyta</taxon>
        <taxon>Bangiophyceae</taxon>
        <taxon>Bangiales</taxon>
        <taxon>Bangiaceae</taxon>
        <taxon>Pyropia</taxon>
    </lineage>
</organism>